<reference evidence="9 10" key="1">
    <citation type="submission" date="2014-04" db="EMBL/GenBank/DDBJ databases">
        <authorList>
            <consortium name="DOE Joint Genome Institute"/>
            <person name="Kuo A."/>
            <person name="Kohler A."/>
            <person name="Nagy L.G."/>
            <person name="Floudas D."/>
            <person name="Copeland A."/>
            <person name="Barry K.W."/>
            <person name="Cichocki N."/>
            <person name="Veneault-Fourrey C."/>
            <person name="LaButti K."/>
            <person name="Lindquist E.A."/>
            <person name="Lipzen A."/>
            <person name="Lundell T."/>
            <person name="Morin E."/>
            <person name="Murat C."/>
            <person name="Sun H."/>
            <person name="Tunlid A."/>
            <person name="Henrissat B."/>
            <person name="Grigoriev I.V."/>
            <person name="Hibbett D.S."/>
            <person name="Martin F."/>
            <person name="Nordberg H.P."/>
            <person name="Cantor M.N."/>
            <person name="Hua S.X."/>
        </authorList>
    </citation>
    <scope>NUCLEOTIDE SEQUENCE [LARGE SCALE GENOMIC DNA]</scope>
    <source>
        <strain evidence="9 10">LaAM-08-1</strain>
    </source>
</reference>
<sequence length="523" mass="59639">MSFHPNSLLPSMPATLGGIKMDLSSLSWNHWLFLTLTFCFIYKWFLKRHPLDHIPTIGYSSQFFSFFSVVRWIWAGKEIVLEGYAKYPDRAFKVPTLEGWLVIVNGPKLVDDIRKASEEYISFTRSISGFFQFDYTFGPQVSRDPYHIHILRSQLARNVEPCFEDIKEEMVLAFDKAVPCPISSQGEEWVTLPAYDTSLEIVSKISARFFVGLPLCRNEEYRLLCVQATMEIVKSRILNFMPVFLRPLGGRIFTNIHGTVERTKTLMGPLVEERLEQERLHGRDWPGKPNDLLSWLLDGHPRPEERTVHDLAVRTLLVTFASIHTTSQAFTHALYDLATKPEYIQPMREEIEALVENQGWTKNTVSKMYKVDSFLRESQRFDGMAVVSLGRKVLKDFTLSDGTCIPAGSSLSANSWSVHHDEAHYANAHVFDGFRFVREGGVKQPLMAIPTLDYMAFGHGRPTCPGRFFAVTELKSMLAHVVLNYDVKLENGGPRPANMFIESSVVPDRNGRVMFRRRGATAA</sequence>
<evidence type="ECO:0000313" key="9">
    <source>
        <dbReference type="EMBL" id="KIJ97824.1"/>
    </source>
</evidence>
<evidence type="ECO:0000256" key="4">
    <source>
        <dbReference type="ARBA" id="ARBA00023002"/>
    </source>
</evidence>
<dbReference type="STRING" id="1095629.A0A0C9WM51"/>
<dbReference type="Pfam" id="PF00067">
    <property type="entry name" value="p450"/>
    <property type="match status" value="1"/>
</dbReference>
<dbReference type="EMBL" id="KN838683">
    <property type="protein sequence ID" value="KIJ97824.1"/>
    <property type="molecule type" value="Genomic_DNA"/>
</dbReference>
<dbReference type="InterPro" id="IPR017972">
    <property type="entry name" value="Cyt_P450_CS"/>
</dbReference>
<dbReference type="PRINTS" id="PR00463">
    <property type="entry name" value="EP450I"/>
</dbReference>
<dbReference type="Gene3D" id="1.10.630.10">
    <property type="entry name" value="Cytochrome P450"/>
    <property type="match status" value="1"/>
</dbReference>
<keyword evidence="5 6" id="KW-0408">Iron</keyword>
<evidence type="ECO:0000256" key="6">
    <source>
        <dbReference type="PIRSR" id="PIRSR602401-1"/>
    </source>
</evidence>
<comment type="similarity">
    <text evidence="2 7">Belongs to the cytochrome P450 family.</text>
</comment>
<dbReference type="PANTHER" id="PTHR46206">
    <property type="entry name" value="CYTOCHROME P450"/>
    <property type="match status" value="1"/>
</dbReference>
<dbReference type="OrthoDB" id="1844152at2759"/>
<gene>
    <name evidence="9" type="ORF">K443DRAFT_228019</name>
</gene>
<dbReference type="GO" id="GO:0005506">
    <property type="term" value="F:iron ion binding"/>
    <property type="evidence" value="ECO:0007669"/>
    <property type="project" value="InterPro"/>
</dbReference>
<evidence type="ECO:0000256" key="8">
    <source>
        <dbReference type="SAM" id="Phobius"/>
    </source>
</evidence>
<evidence type="ECO:0000256" key="5">
    <source>
        <dbReference type="ARBA" id="ARBA00023004"/>
    </source>
</evidence>
<evidence type="ECO:0000256" key="3">
    <source>
        <dbReference type="ARBA" id="ARBA00022723"/>
    </source>
</evidence>
<dbReference type="InterPro" id="IPR001128">
    <property type="entry name" value="Cyt_P450"/>
</dbReference>
<feature type="transmembrane region" description="Helical" evidence="8">
    <location>
        <begin position="28"/>
        <end position="45"/>
    </location>
</feature>
<keyword evidence="10" id="KW-1185">Reference proteome</keyword>
<name>A0A0C9WM51_9AGAR</name>
<reference evidence="10" key="2">
    <citation type="submission" date="2015-01" db="EMBL/GenBank/DDBJ databases">
        <title>Evolutionary Origins and Diversification of the Mycorrhizal Mutualists.</title>
        <authorList>
            <consortium name="DOE Joint Genome Institute"/>
            <consortium name="Mycorrhizal Genomics Consortium"/>
            <person name="Kohler A."/>
            <person name="Kuo A."/>
            <person name="Nagy L.G."/>
            <person name="Floudas D."/>
            <person name="Copeland A."/>
            <person name="Barry K.W."/>
            <person name="Cichocki N."/>
            <person name="Veneault-Fourrey C."/>
            <person name="LaButti K."/>
            <person name="Lindquist E.A."/>
            <person name="Lipzen A."/>
            <person name="Lundell T."/>
            <person name="Morin E."/>
            <person name="Murat C."/>
            <person name="Riley R."/>
            <person name="Ohm R."/>
            <person name="Sun H."/>
            <person name="Tunlid A."/>
            <person name="Henrissat B."/>
            <person name="Grigoriev I.V."/>
            <person name="Hibbett D.S."/>
            <person name="Martin F."/>
        </authorList>
    </citation>
    <scope>NUCLEOTIDE SEQUENCE [LARGE SCALE GENOMIC DNA]</scope>
    <source>
        <strain evidence="10">LaAM-08-1</strain>
    </source>
</reference>
<comment type="cofactor">
    <cofactor evidence="1 6">
        <name>heme</name>
        <dbReference type="ChEBI" id="CHEBI:30413"/>
    </cofactor>
</comment>
<evidence type="ECO:0000256" key="2">
    <source>
        <dbReference type="ARBA" id="ARBA00010617"/>
    </source>
</evidence>
<keyword evidence="7" id="KW-0503">Monooxygenase</keyword>
<dbReference type="AlphaFoldDB" id="A0A0C9WM51"/>
<dbReference type="InterPro" id="IPR002401">
    <property type="entry name" value="Cyt_P450_E_grp-I"/>
</dbReference>
<keyword evidence="6 7" id="KW-0349">Heme</keyword>
<dbReference type="GO" id="GO:0020037">
    <property type="term" value="F:heme binding"/>
    <property type="evidence" value="ECO:0007669"/>
    <property type="project" value="InterPro"/>
</dbReference>
<evidence type="ECO:0000313" key="10">
    <source>
        <dbReference type="Proteomes" id="UP000054477"/>
    </source>
</evidence>
<dbReference type="GO" id="GO:0016705">
    <property type="term" value="F:oxidoreductase activity, acting on paired donors, with incorporation or reduction of molecular oxygen"/>
    <property type="evidence" value="ECO:0007669"/>
    <property type="project" value="InterPro"/>
</dbReference>
<dbReference type="Proteomes" id="UP000054477">
    <property type="component" value="Unassembled WGS sequence"/>
</dbReference>
<dbReference type="HOGENOM" id="CLU_022195_0_2_1"/>
<keyword evidence="8" id="KW-0472">Membrane</keyword>
<keyword evidence="8" id="KW-1133">Transmembrane helix</keyword>
<dbReference type="PROSITE" id="PS00086">
    <property type="entry name" value="CYTOCHROME_P450"/>
    <property type="match status" value="1"/>
</dbReference>
<evidence type="ECO:0008006" key="11">
    <source>
        <dbReference type="Google" id="ProtNLM"/>
    </source>
</evidence>
<keyword evidence="4 7" id="KW-0560">Oxidoreductase</keyword>
<dbReference type="GO" id="GO:0004497">
    <property type="term" value="F:monooxygenase activity"/>
    <property type="evidence" value="ECO:0007669"/>
    <property type="project" value="UniProtKB-KW"/>
</dbReference>
<dbReference type="CDD" id="cd11041">
    <property type="entry name" value="CYP503A1-like"/>
    <property type="match status" value="1"/>
</dbReference>
<feature type="binding site" description="axial binding residue" evidence="6">
    <location>
        <position position="464"/>
    </location>
    <ligand>
        <name>heme</name>
        <dbReference type="ChEBI" id="CHEBI:30413"/>
    </ligand>
    <ligandPart>
        <name>Fe</name>
        <dbReference type="ChEBI" id="CHEBI:18248"/>
    </ligandPart>
</feature>
<evidence type="ECO:0000256" key="1">
    <source>
        <dbReference type="ARBA" id="ARBA00001971"/>
    </source>
</evidence>
<dbReference type="InterPro" id="IPR036396">
    <property type="entry name" value="Cyt_P450_sf"/>
</dbReference>
<proteinExistence type="inferred from homology"/>
<keyword evidence="8" id="KW-0812">Transmembrane</keyword>
<feature type="transmembrane region" description="Helical" evidence="8">
    <location>
        <begin position="57"/>
        <end position="74"/>
    </location>
</feature>
<dbReference type="SUPFAM" id="SSF48264">
    <property type="entry name" value="Cytochrome P450"/>
    <property type="match status" value="1"/>
</dbReference>
<evidence type="ECO:0000256" key="7">
    <source>
        <dbReference type="RuleBase" id="RU000461"/>
    </source>
</evidence>
<protein>
    <recommendedName>
        <fullName evidence="11">Cytochrome P450</fullName>
    </recommendedName>
</protein>
<accession>A0A0C9WM51</accession>
<keyword evidence="3 6" id="KW-0479">Metal-binding</keyword>
<organism evidence="9 10">
    <name type="scientific">Laccaria amethystina LaAM-08-1</name>
    <dbReference type="NCBI Taxonomy" id="1095629"/>
    <lineage>
        <taxon>Eukaryota</taxon>
        <taxon>Fungi</taxon>
        <taxon>Dikarya</taxon>
        <taxon>Basidiomycota</taxon>
        <taxon>Agaricomycotina</taxon>
        <taxon>Agaricomycetes</taxon>
        <taxon>Agaricomycetidae</taxon>
        <taxon>Agaricales</taxon>
        <taxon>Agaricineae</taxon>
        <taxon>Hydnangiaceae</taxon>
        <taxon>Laccaria</taxon>
    </lineage>
</organism>